<dbReference type="Pfam" id="PF03816">
    <property type="entry name" value="LytR_cpsA_psr"/>
    <property type="match status" value="1"/>
</dbReference>
<organism evidence="5 6">
    <name type="scientific">Friedmanniella luteola</name>
    <dbReference type="NCBI Taxonomy" id="546871"/>
    <lineage>
        <taxon>Bacteria</taxon>
        <taxon>Bacillati</taxon>
        <taxon>Actinomycetota</taxon>
        <taxon>Actinomycetes</taxon>
        <taxon>Propionibacteriales</taxon>
        <taxon>Nocardioidaceae</taxon>
        <taxon>Friedmanniella</taxon>
    </lineage>
</organism>
<dbReference type="PANTHER" id="PTHR33392:SF6">
    <property type="entry name" value="POLYISOPRENYL-TEICHOIC ACID--PEPTIDOGLYCAN TEICHOIC ACID TRANSFERASE TAGU"/>
    <property type="match status" value="1"/>
</dbReference>
<dbReference type="InterPro" id="IPR004474">
    <property type="entry name" value="LytR_CpsA_psr"/>
</dbReference>
<keyword evidence="3" id="KW-0472">Membrane</keyword>
<feature type="compositionally biased region" description="Low complexity" evidence="2">
    <location>
        <begin position="9"/>
        <end position="19"/>
    </location>
</feature>
<dbReference type="AlphaFoldDB" id="A0A1H2ABK5"/>
<protein>
    <submittedName>
        <fullName evidence="5">Cell envelope-related function transcriptional attenuator common domain-containing protein</fullName>
    </submittedName>
</protein>
<dbReference type="PANTHER" id="PTHR33392">
    <property type="entry name" value="POLYISOPRENYL-TEICHOIC ACID--PEPTIDOGLYCAN TEICHOIC ACID TRANSFERASE TAGU"/>
    <property type="match status" value="1"/>
</dbReference>
<keyword evidence="6" id="KW-1185">Reference proteome</keyword>
<dbReference type="OrthoDB" id="9782542at2"/>
<dbReference type="Proteomes" id="UP000199092">
    <property type="component" value="Chromosome I"/>
</dbReference>
<dbReference type="NCBIfam" id="TIGR00350">
    <property type="entry name" value="lytR_cpsA_psr"/>
    <property type="match status" value="1"/>
</dbReference>
<name>A0A1H2ABK5_9ACTN</name>
<dbReference type="STRING" id="546871.SAMN04488543_4362"/>
<dbReference type="EMBL" id="LT629749">
    <property type="protein sequence ID" value="SDT43267.1"/>
    <property type="molecule type" value="Genomic_DNA"/>
</dbReference>
<feature type="domain" description="Cell envelope-related transcriptional attenuator" evidence="4">
    <location>
        <begin position="107"/>
        <end position="247"/>
    </location>
</feature>
<keyword evidence="3" id="KW-1133">Transmembrane helix</keyword>
<proteinExistence type="inferred from homology"/>
<evidence type="ECO:0000256" key="1">
    <source>
        <dbReference type="ARBA" id="ARBA00006068"/>
    </source>
</evidence>
<sequence>MPETPAPAGPDAGSASTPVRTRRRRRLWPRLLAVVAGVVVLALVAVGVYAWRVDSGLTSNINRGIDLPGDAPSGESARPSAEPETGTLNYVLLGSDSRDPEDEGDGRSDSIMVVHLNKERDQASIISFPRDMYVDIPGHGKSKINDAYAFGGPALAVRTLEQLTNVRMDHVVLVGLEGFIGLTEDLGGVTVTNKTAFSSHGFDYPKGKVTLQGEKALWFVRERHSLPNGDLDRAENQRNVIKAIVAKGLSADVISDPARFTGFITNLAKHLTVDNSLTDAEIRRTALSLRLRAQDITLLQAPLSGFGTTAGGQSIDVVDTTKLAELSEALKKDTMEAYVKKYPEG</sequence>
<dbReference type="InterPro" id="IPR050922">
    <property type="entry name" value="LytR/CpsA/Psr_CW_biosynth"/>
</dbReference>
<keyword evidence="3" id="KW-0812">Transmembrane</keyword>
<reference evidence="5 6" key="1">
    <citation type="submission" date="2016-10" db="EMBL/GenBank/DDBJ databases">
        <authorList>
            <person name="de Groot N.N."/>
        </authorList>
    </citation>
    <scope>NUCLEOTIDE SEQUENCE [LARGE SCALE GENOMIC DNA]</scope>
    <source>
        <strain evidence="5 6">DSM 21741</strain>
    </source>
</reference>
<gene>
    <name evidence="5" type="ORF">SAMN04488543_4362</name>
</gene>
<feature type="region of interest" description="Disordered" evidence="2">
    <location>
        <begin position="62"/>
        <end position="85"/>
    </location>
</feature>
<feature type="transmembrane region" description="Helical" evidence="3">
    <location>
        <begin position="31"/>
        <end position="51"/>
    </location>
</feature>
<evidence type="ECO:0000259" key="4">
    <source>
        <dbReference type="Pfam" id="PF03816"/>
    </source>
</evidence>
<evidence type="ECO:0000256" key="3">
    <source>
        <dbReference type="SAM" id="Phobius"/>
    </source>
</evidence>
<feature type="region of interest" description="Disordered" evidence="2">
    <location>
        <begin position="1"/>
        <end position="21"/>
    </location>
</feature>
<dbReference type="Gene3D" id="3.40.630.190">
    <property type="entry name" value="LCP protein"/>
    <property type="match status" value="1"/>
</dbReference>
<evidence type="ECO:0000313" key="5">
    <source>
        <dbReference type="EMBL" id="SDT43267.1"/>
    </source>
</evidence>
<evidence type="ECO:0000313" key="6">
    <source>
        <dbReference type="Proteomes" id="UP000199092"/>
    </source>
</evidence>
<comment type="similarity">
    <text evidence="1">Belongs to the LytR/CpsA/Psr (LCP) family.</text>
</comment>
<dbReference type="RefSeq" id="WP_091416217.1">
    <property type="nucleotide sequence ID" value="NZ_LT629749.1"/>
</dbReference>
<evidence type="ECO:0000256" key="2">
    <source>
        <dbReference type="SAM" id="MobiDB-lite"/>
    </source>
</evidence>
<accession>A0A1H2ABK5</accession>